<dbReference type="Pfam" id="PF00169">
    <property type="entry name" value="PH"/>
    <property type="match status" value="2"/>
</dbReference>
<feature type="region of interest" description="Disordered" evidence="7">
    <location>
        <begin position="568"/>
        <end position="646"/>
    </location>
</feature>
<keyword evidence="4" id="KW-0175">Coiled coil</keyword>
<evidence type="ECO:0000313" key="10">
    <source>
        <dbReference type="Proteomes" id="UP000694523"/>
    </source>
</evidence>
<dbReference type="GO" id="GO:0017124">
    <property type="term" value="F:SH3 domain binding"/>
    <property type="evidence" value="ECO:0007669"/>
    <property type="project" value="TreeGrafter"/>
</dbReference>
<keyword evidence="3" id="KW-0677">Repeat</keyword>
<dbReference type="GO" id="GO:0007346">
    <property type="term" value="P:regulation of mitotic cell cycle"/>
    <property type="evidence" value="ECO:0007669"/>
    <property type="project" value="TreeGrafter"/>
</dbReference>
<sequence>MEKHKVLDQLLVELHRFLLILDKENLSGNATVHKSLLTDLLQTYRGGADEEYIYMNKVVVGDNKDDRADGLVNGKAGKFSPVPQKKLPELPPPRIGVIGREPFPLPHTPAPAIDTSESYYEEAQPYEEAVNDDGEAVSSSYESYDEEEVTKGKCSSAQHQWPSAEASIELMKDSQICAFLWRKKWLGQWAKQLCVIRDERLMCYKSSKEQTPLLDVSLVGCTVVCKEKMQKRKEHRLKIIPVGGEAIVLGLQSREQAEQWLRVIQEIGSKPAENGDSQHSASDSPRLICTKGELGDRHSVASESGSSTDSHVETCENKDVKKKFQFSNLMNIGKKKPLALESPEKCVNTSGYLNVLVNSQWRACWCLIKNGQLWFYQEKNKSRISQPAVTLEGCSISPDPSPEHLYSFRIDLGGTQLTTLEAKTSADMGHWLGLLLSQTGTKTNPEDLTYDYVNAERISSIVNAARTSLYLMQRRYSEPNTYIDALPSVSQNSEELYDDVASLTDPEDVEEPESTNNVDKNCEKDDENCKTDESIKDINSTNGTEEHSDNRIYLDLIPVRSFLHTTTRTSLTKDTVPGSTEEHMDPKEVSPSTPPESLPVFSEPNSLEEPSQAHVPSQHQEKALKSSPQSQESPKRAAWSRSVKAS</sequence>
<dbReference type="FunFam" id="2.30.29.30:FF:000020">
    <property type="entry name" value="Actin filament-associated protein 1-like 2 isoform 1"/>
    <property type="match status" value="1"/>
</dbReference>
<evidence type="ECO:0000256" key="6">
    <source>
        <dbReference type="ARBA" id="ARBA00072612"/>
    </source>
</evidence>
<dbReference type="GO" id="GO:0042169">
    <property type="term" value="F:SH2 domain binding"/>
    <property type="evidence" value="ECO:0007669"/>
    <property type="project" value="TreeGrafter"/>
</dbReference>
<evidence type="ECO:0000256" key="1">
    <source>
        <dbReference type="ARBA" id="ARBA00004496"/>
    </source>
</evidence>
<keyword evidence="2" id="KW-0963">Cytoplasm</keyword>
<dbReference type="GO" id="GO:0006954">
    <property type="term" value="P:inflammatory response"/>
    <property type="evidence" value="ECO:0007669"/>
    <property type="project" value="TreeGrafter"/>
</dbReference>
<dbReference type="InterPro" id="IPR030113">
    <property type="entry name" value="AFAP"/>
</dbReference>
<evidence type="ECO:0000259" key="8">
    <source>
        <dbReference type="PROSITE" id="PS50003"/>
    </source>
</evidence>
<evidence type="ECO:0000256" key="3">
    <source>
        <dbReference type="ARBA" id="ARBA00022737"/>
    </source>
</evidence>
<dbReference type="SUPFAM" id="SSF50729">
    <property type="entry name" value="PH domain-like"/>
    <property type="match status" value="2"/>
</dbReference>
<comment type="subcellular location">
    <subcellularLocation>
        <location evidence="1">Cytoplasm</location>
    </subcellularLocation>
</comment>
<dbReference type="Ensembl" id="ENSNMLT00000021888.1">
    <property type="protein sequence ID" value="ENSNMLP00000019474.1"/>
    <property type="gene ID" value="ENSNMLG00000012795.1"/>
</dbReference>
<evidence type="ECO:0000256" key="2">
    <source>
        <dbReference type="ARBA" id="ARBA00022490"/>
    </source>
</evidence>
<dbReference type="Gene3D" id="2.30.29.30">
    <property type="entry name" value="Pleckstrin-homology domain (PH domain)/Phosphotyrosine-binding domain (PTB)"/>
    <property type="match status" value="2"/>
</dbReference>
<evidence type="ECO:0000256" key="7">
    <source>
        <dbReference type="SAM" id="MobiDB-lite"/>
    </source>
</evidence>
<dbReference type="PANTHER" id="PTHR14338:SF4">
    <property type="entry name" value="ACTIN FILAMENT-ASSOCIATED PROTEIN 1-LIKE 2"/>
    <property type="match status" value="1"/>
</dbReference>
<keyword evidence="10" id="KW-1185">Reference proteome</keyword>
<dbReference type="InterPro" id="IPR001849">
    <property type="entry name" value="PH_domain"/>
</dbReference>
<dbReference type="CDD" id="cd13307">
    <property type="entry name" value="PH2_AFAP"/>
    <property type="match status" value="1"/>
</dbReference>
<feature type="domain" description="PH" evidence="8">
    <location>
        <begin position="173"/>
        <end position="269"/>
    </location>
</feature>
<dbReference type="FunFam" id="2.30.29.30:FF:000171">
    <property type="entry name" value="Actin filament-associated protein 1-like 2 isoform 1"/>
    <property type="match status" value="1"/>
</dbReference>
<dbReference type="GO" id="GO:0032757">
    <property type="term" value="P:positive regulation of interleukin-8 production"/>
    <property type="evidence" value="ECO:0007669"/>
    <property type="project" value="TreeGrafter"/>
</dbReference>
<protein>
    <recommendedName>
        <fullName evidence="6">Actin filament-associated protein 1-like 2</fullName>
    </recommendedName>
</protein>
<dbReference type="GO" id="GO:0045893">
    <property type="term" value="P:positive regulation of DNA-templated transcription"/>
    <property type="evidence" value="ECO:0007669"/>
    <property type="project" value="TreeGrafter"/>
</dbReference>
<dbReference type="InterPro" id="IPR011993">
    <property type="entry name" value="PH-like_dom_sf"/>
</dbReference>
<dbReference type="GO" id="GO:0005829">
    <property type="term" value="C:cytosol"/>
    <property type="evidence" value="ECO:0007669"/>
    <property type="project" value="TreeGrafter"/>
</dbReference>
<evidence type="ECO:0000256" key="4">
    <source>
        <dbReference type="ARBA" id="ARBA00023054"/>
    </source>
</evidence>
<evidence type="ECO:0000256" key="5">
    <source>
        <dbReference type="ARBA" id="ARBA00059761"/>
    </source>
</evidence>
<reference evidence="9" key="2">
    <citation type="submission" date="2025-09" db="UniProtKB">
        <authorList>
            <consortium name="Ensembl"/>
        </authorList>
    </citation>
    <scope>IDENTIFICATION</scope>
</reference>
<dbReference type="PANTHER" id="PTHR14338">
    <property type="entry name" value="ACTIN FILAMENT-ASSOCIATED PROTEIN 1 FAMILY MEMBER"/>
    <property type="match status" value="1"/>
</dbReference>
<evidence type="ECO:0000313" key="9">
    <source>
        <dbReference type="Ensembl" id="ENSNMLP00000019474.1"/>
    </source>
</evidence>
<feature type="compositionally biased region" description="Polar residues" evidence="7">
    <location>
        <begin position="603"/>
        <end position="618"/>
    </location>
</feature>
<dbReference type="AlphaFoldDB" id="A0A8C6TH57"/>
<accession>A0A8C6TH57</accession>
<reference evidence="9" key="1">
    <citation type="submission" date="2025-08" db="UniProtKB">
        <authorList>
            <consortium name="Ensembl"/>
        </authorList>
    </citation>
    <scope>IDENTIFICATION</scope>
</reference>
<dbReference type="PROSITE" id="PS50003">
    <property type="entry name" value="PH_DOMAIN"/>
    <property type="match status" value="2"/>
</dbReference>
<feature type="region of interest" description="Disordered" evidence="7">
    <location>
        <begin position="487"/>
        <end position="546"/>
    </location>
</feature>
<proteinExistence type="predicted"/>
<feature type="compositionally biased region" description="Basic and acidic residues" evidence="7">
    <location>
        <begin position="520"/>
        <end position="536"/>
    </location>
</feature>
<dbReference type="SMART" id="SM00233">
    <property type="entry name" value="PH"/>
    <property type="match status" value="2"/>
</dbReference>
<dbReference type="GO" id="GO:0032675">
    <property type="term" value="P:regulation of interleukin-6 production"/>
    <property type="evidence" value="ECO:0007669"/>
    <property type="project" value="TreeGrafter"/>
</dbReference>
<dbReference type="GO" id="GO:0045742">
    <property type="term" value="P:positive regulation of epidermal growth factor receptor signaling pathway"/>
    <property type="evidence" value="ECO:0007669"/>
    <property type="project" value="TreeGrafter"/>
</dbReference>
<feature type="domain" description="PH" evidence="8">
    <location>
        <begin position="346"/>
        <end position="440"/>
    </location>
</feature>
<organism evidence="9 10">
    <name type="scientific">Neogobius melanostomus</name>
    <name type="common">round goby</name>
    <dbReference type="NCBI Taxonomy" id="47308"/>
    <lineage>
        <taxon>Eukaryota</taxon>
        <taxon>Metazoa</taxon>
        <taxon>Chordata</taxon>
        <taxon>Craniata</taxon>
        <taxon>Vertebrata</taxon>
        <taxon>Euteleostomi</taxon>
        <taxon>Actinopterygii</taxon>
        <taxon>Neopterygii</taxon>
        <taxon>Teleostei</taxon>
        <taxon>Neoteleostei</taxon>
        <taxon>Acanthomorphata</taxon>
        <taxon>Gobiaria</taxon>
        <taxon>Gobiiformes</taxon>
        <taxon>Gobioidei</taxon>
        <taxon>Gobiidae</taxon>
        <taxon>Benthophilinae</taxon>
        <taxon>Neogobiini</taxon>
        <taxon>Neogobius</taxon>
    </lineage>
</organism>
<dbReference type="Proteomes" id="UP000694523">
    <property type="component" value="Unplaced"/>
</dbReference>
<comment type="function">
    <text evidence="5">May play a role in a signaling cascade by enhancing the kinase activity of SRC. Contributes to SRC-regulated transcription activation.</text>
</comment>
<name>A0A8C6TH57_9GOBI</name>